<evidence type="ECO:0008006" key="14">
    <source>
        <dbReference type="Google" id="ProtNLM"/>
    </source>
</evidence>
<keyword evidence="2 8" id="KW-0813">Transport</keyword>
<dbReference type="PROSITE" id="PS52016">
    <property type="entry name" value="TONB_DEPENDENT_REC_3"/>
    <property type="match status" value="1"/>
</dbReference>
<dbReference type="Pfam" id="PF07715">
    <property type="entry name" value="Plug"/>
    <property type="match status" value="1"/>
</dbReference>
<comment type="subcellular location">
    <subcellularLocation>
        <location evidence="1 8">Cell outer membrane</location>
        <topology evidence="1 8">Multi-pass membrane protein</topology>
    </subcellularLocation>
</comment>
<dbReference type="PANTHER" id="PTHR47234:SF1">
    <property type="entry name" value="TONB-DEPENDENT RECEPTOR"/>
    <property type="match status" value="1"/>
</dbReference>
<proteinExistence type="inferred from homology"/>
<evidence type="ECO:0000256" key="1">
    <source>
        <dbReference type="ARBA" id="ARBA00004571"/>
    </source>
</evidence>
<evidence type="ECO:0000256" key="3">
    <source>
        <dbReference type="ARBA" id="ARBA00022452"/>
    </source>
</evidence>
<keyword evidence="5 9" id="KW-0798">TonB box</keyword>
<sequence length="923" mass="101222">MAQQSSNNSDDADATELETVEVVGSRIKRSNIEGPSPVVVITAEQIEREGFSTVHDAIESLAANTGSVQNDFNSAGGFTPNAGVVNLRGLGPGRTLLLINGRRANDYPFPYNGRSNFQNFNNIPAGAVARIEVLAGGASAIYGSDAVAGVVNVVLKKDYEGDMISIKGTTTQAGGASTMDLQWTGGKVWDGGSLTYAFEHYNRSPLFAWQRDFMDSAEDNPYPALIPGVGNVYQPPIGIQVRVQGVPTAGSYIMPFGANCQGSDLYQRFTYRSTASGVVLGDGCGYDRYPAEQTVVNGQKDSSGYLYGNLDFSDTVSGWASLMFFHSDAELGGGVEQWFGLRPNVAHYDPNLGLRVLAIRALTPETYGGPEGTFQKFTEDSWDFAAGLRGTFGDRFDWDFTVSHAEYKVERTRPRMTIQGAADYFLGPQLGVTGSGAYAGIPGMPNGVPVFATRWDRFFGPISAADYWTMATQVEYDAKSENSGAQFVVSGDMFELPGGTSAFAAVAEWSTQSYRLNSDERILPTVASIYNLTGTGGGGDRDRYAFGVETSFPIFSMLTITAAARYDKYDDITNVDDAITWNGGIEFRPFDNLLIRGAYATSFKAPDMHYVFSERSGSFGQIVDYVRCARDGIAPTGCSGAGAVYNYQAFTTSEGQPGLKEETGRSWSAGLVWDITDQLSFSADYYDIELEDEVAVLSGTTILSDEYGCRNGVSVNGAPFPYAPGSAYCAEILNRLDRDPLNDDRLTEIRSGPINQAYRRVKGIDASLSYGWDTDNWGNFRARIDWSHTLEQILIQRAGDTPFSYRDDNGNVDFRSRVRVTMGWSKDDWDATVFVNRYGSQPRWILSHPDVVSGELDDRAPPHTTVNLSIGRQWTENLSMRLNINNVFDDVSPEDRTFNTYPYFWRAYSPLGREFGLTIAYKF</sequence>
<organism evidence="12 13">
    <name type="scientific">Arenimonas composti TR7-09 = DSM 18010</name>
    <dbReference type="NCBI Taxonomy" id="1121013"/>
    <lineage>
        <taxon>Bacteria</taxon>
        <taxon>Pseudomonadati</taxon>
        <taxon>Pseudomonadota</taxon>
        <taxon>Gammaproteobacteria</taxon>
        <taxon>Lysobacterales</taxon>
        <taxon>Lysobacteraceae</taxon>
        <taxon>Arenimonas</taxon>
    </lineage>
</organism>
<dbReference type="AlphaFoldDB" id="A0A091B8R9"/>
<keyword evidence="13" id="KW-1185">Reference proteome</keyword>
<accession>A0A091B8R9</accession>
<keyword evidence="7 8" id="KW-0998">Cell outer membrane</keyword>
<evidence type="ECO:0000313" key="13">
    <source>
        <dbReference type="Proteomes" id="UP000029391"/>
    </source>
</evidence>
<gene>
    <name evidence="12" type="ORF">P873_12830</name>
</gene>
<dbReference type="Gene3D" id="2.40.170.20">
    <property type="entry name" value="TonB-dependent receptor, beta-barrel domain"/>
    <property type="match status" value="1"/>
</dbReference>
<dbReference type="EMBL" id="AWXU01000044">
    <property type="protein sequence ID" value="KFN49023.1"/>
    <property type="molecule type" value="Genomic_DNA"/>
</dbReference>
<evidence type="ECO:0000259" key="11">
    <source>
        <dbReference type="Pfam" id="PF07715"/>
    </source>
</evidence>
<evidence type="ECO:0000256" key="5">
    <source>
        <dbReference type="ARBA" id="ARBA00023077"/>
    </source>
</evidence>
<evidence type="ECO:0000313" key="12">
    <source>
        <dbReference type="EMBL" id="KFN49023.1"/>
    </source>
</evidence>
<dbReference type="InterPro" id="IPR039426">
    <property type="entry name" value="TonB-dep_rcpt-like"/>
</dbReference>
<evidence type="ECO:0000256" key="2">
    <source>
        <dbReference type="ARBA" id="ARBA00022448"/>
    </source>
</evidence>
<evidence type="ECO:0000259" key="10">
    <source>
        <dbReference type="Pfam" id="PF00593"/>
    </source>
</evidence>
<dbReference type="InterPro" id="IPR037066">
    <property type="entry name" value="Plug_dom_sf"/>
</dbReference>
<dbReference type="eggNOG" id="COG1629">
    <property type="taxonomic scope" value="Bacteria"/>
</dbReference>
<evidence type="ECO:0000256" key="9">
    <source>
        <dbReference type="RuleBase" id="RU003357"/>
    </source>
</evidence>
<feature type="domain" description="TonB-dependent receptor-like beta-barrel" evidence="10">
    <location>
        <begin position="364"/>
        <end position="887"/>
    </location>
</feature>
<dbReference type="PANTHER" id="PTHR47234">
    <property type="match status" value="1"/>
</dbReference>
<dbReference type="Proteomes" id="UP000029391">
    <property type="component" value="Unassembled WGS sequence"/>
</dbReference>
<name>A0A091B8R9_9GAMM</name>
<dbReference type="InterPro" id="IPR000531">
    <property type="entry name" value="Beta-barrel_TonB"/>
</dbReference>
<evidence type="ECO:0000256" key="8">
    <source>
        <dbReference type="PROSITE-ProRule" id="PRU01360"/>
    </source>
</evidence>
<evidence type="ECO:0000256" key="4">
    <source>
        <dbReference type="ARBA" id="ARBA00022692"/>
    </source>
</evidence>
<dbReference type="STRING" id="1121013.GCA_000426365_00776"/>
<reference evidence="12 13" key="1">
    <citation type="submission" date="2013-09" db="EMBL/GenBank/DDBJ databases">
        <title>Genome sequencing of Arenimonas composti.</title>
        <authorList>
            <person name="Chen F."/>
            <person name="Wang G."/>
        </authorList>
    </citation>
    <scope>NUCLEOTIDE SEQUENCE [LARGE SCALE GENOMIC DNA]</scope>
    <source>
        <strain evidence="12 13">TR7-09</strain>
    </source>
</reference>
<keyword evidence="6 8" id="KW-0472">Membrane</keyword>
<dbReference type="InterPro" id="IPR012910">
    <property type="entry name" value="Plug_dom"/>
</dbReference>
<keyword evidence="3 8" id="KW-1134">Transmembrane beta strand</keyword>
<dbReference type="SUPFAM" id="SSF56935">
    <property type="entry name" value="Porins"/>
    <property type="match status" value="1"/>
</dbReference>
<protein>
    <recommendedName>
        <fullName evidence="14">TonB-dependent receptor</fullName>
    </recommendedName>
</protein>
<keyword evidence="4 8" id="KW-0812">Transmembrane</keyword>
<feature type="domain" description="TonB-dependent receptor plug" evidence="11">
    <location>
        <begin position="33"/>
        <end position="150"/>
    </location>
</feature>
<comment type="similarity">
    <text evidence="8 9">Belongs to the TonB-dependent receptor family.</text>
</comment>
<dbReference type="Gene3D" id="2.170.130.10">
    <property type="entry name" value="TonB-dependent receptor, plug domain"/>
    <property type="match status" value="1"/>
</dbReference>
<evidence type="ECO:0000256" key="7">
    <source>
        <dbReference type="ARBA" id="ARBA00023237"/>
    </source>
</evidence>
<dbReference type="InterPro" id="IPR036942">
    <property type="entry name" value="Beta-barrel_TonB_sf"/>
</dbReference>
<dbReference type="GO" id="GO:0009279">
    <property type="term" value="C:cell outer membrane"/>
    <property type="evidence" value="ECO:0007669"/>
    <property type="project" value="UniProtKB-SubCell"/>
</dbReference>
<comment type="caution">
    <text evidence="12">The sequence shown here is derived from an EMBL/GenBank/DDBJ whole genome shotgun (WGS) entry which is preliminary data.</text>
</comment>
<dbReference type="Pfam" id="PF00593">
    <property type="entry name" value="TonB_dep_Rec_b-barrel"/>
    <property type="match status" value="1"/>
</dbReference>
<evidence type="ECO:0000256" key="6">
    <source>
        <dbReference type="ARBA" id="ARBA00023136"/>
    </source>
</evidence>